<dbReference type="Proteomes" id="UP000037122">
    <property type="component" value="Unassembled WGS sequence"/>
</dbReference>
<name>A0A0L0P6T5_CANAR</name>
<dbReference type="VEuPathDB" id="FungiDB:QG37_00895"/>
<sequence>MGFYTAILIQVALGYRSPEILALRTYYQQKCASPQTTLWGAFAHKVGSGAPLFHPPALFPALGYQVPWDRIQGWLVRAQEAVRTR</sequence>
<reference evidence="2" key="1">
    <citation type="journal article" date="2015" name="BMC Genomics">
        <title>Draft genome of a commonly misdiagnosed multidrug resistant pathogen Candida auris.</title>
        <authorList>
            <person name="Chatterjee S."/>
            <person name="Alampalli S.V."/>
            <person name="Nageshan R.K."/>
            <person name="Chettiar S.T."/>
            <person name="Joshi S."/>
            <person name="Tatu U.S."/>
        </authorList>
    </citation>
    <scope>NUCLEOTIDE SEQUENCE [LARGE SCALE GENOMIC DNA]</scope>
    <source>
        <strain evidence="2">6684</strain>
    </source>
</reference>
<accession>A0A0L0P6T5</accession>
<gene>
    <name evidence="1" type="ORF">QG37_00895</name>
</gene>
<protein>
    <submittedName>
        <fullName evidence="1">Uncharacterized protein</fullName>
    </submittedName>
</protein>
<proteinExistence type="predicted"/>
<dbReference type="AlphaFoldDB" id="A0A0L0P6T5"/>
<evidence type="ECO:0000313" key="2">
    <source>
        <dbReference type="Proteomes" id="UP000037122"/>
    </source>
</evidence>
<comment type="caution">
    <text evidence="1">The sequence shown here is derived from an EMBL/GenBank/DDBJ whole genome shotgun (WGS) entry which is preliminary data.</text>
</comment>
<evidence type="ECO:0000313" key="1">
    <source>
        <dbReference type="EMBL" id="KNE01960.1"/>
    </source>
</evidence>
<organism evidence="1 2">
    <name type="scientific">Candidozyma auris</name>
    <name type="common">Yeast</name>
    <name type="synonym">Candida auris</name>
    <dbReference type="NCBI Taxonomy" id="498019"/>
    <lineage>
        <taxon>Eukaryota</taxon>
        <taxon>Fungi</taxon>
        <taxon>Dikarya</taxon>
        <taxon>Ascomycota</taxon>
        <taxon>Saccharomycotina</taxon>
        <taxon>Pichiomycetes</taxon>
        <taxon>Metschnikowiaceae</taxon>
        <taxon>Candidozyma</taxon>
    </lineage>
</organism>
<dbReference type="EMBL" id="LGST01000007">
    <property type="protein sequence ID" value="KNE01960.1"/>
    <property type="molecule type" value="Genomic_DNA"/>
</dbReference>